<dbReference type="Gene3D" id="3.40.50.1240">
    <property type="entry name" value="Phosphoglycerate mutase-like"/>
    <property type="match status" value="1"/>
</dbReference>
<keyword evidence="3" id="KW-0324">Glycolysis</keyword>
<proteinExistence type="inferred from homology"/>
<feature type="binding site" evidence="6">
    <location>
        <begin position="8"/>
        <end position="15"/>
    </location>
    <ligand>
        <name>substrate</name>
    </ligand>
</feature>
<keyword evidence="8" id="KW-1185">Reference proteome</keyword>
<dbReference type="Proteomes" id="UP000298347">
    <property type="component" value="Unassembled WGS sequence"/>
</dbReference>
<accession>A0A4Z0GH00</accession>
<dbReference type="InterPro" id="IPR029033">
    <property type="entry name" value="His_PPase_superfam"/>
</dbReference>
<evidence type="ECO:0000313" key="7">
    <source>
        <dbReference type="EMBL" id="TGA95933.1"/>
    </source>
</evidence>
<dbReference type="InterPro" id="IPR001345">
    <property type="entry name" value="PG/BPGM_mutase_AS"/>
</dbReference>
<dbReference type="SMART" id="SM00855">
    <property type="entry name" value="PGAM"/>
    <property type="match status" value="1"/>
</dbReference>
<feature type="binding site" evidence="6">
    <location>
        <position position="60"/>
    </location>
    <ligand>
        <name>substrate</name>
    </ligand>
</feature>
<sequence length="216" mass="24001">MKNIYIVRHGETILNLLNRSQGWADSPLTWKGEQQAETLGKTIKETPITFDAAYTSDSGRARETARLVLNYSENSSVPLTETETLREAAFGSFEGYNNDEMWEQAGLAVGISGMSRKSPIDLKIKAIEGIKKSDTINYAEGFEEVSSRIEDLKNLISSSEASSILLVSHSLLICCILHVLFPDGLKIDKVPNASVTKIHYSKEAFHLDYIGRTEEL</sequence>
<evidence type="ECO:0000256" key="3">
    <source>
        <dbReference type="ARBA" id="ARBA00023152"/>
    </source>
</evidence>
<dbReference type="InterPro" id="IPR013078">
    <property type="entry name" value="His_Pase_superF_clade-1"/>
</dbReference>
<feature type="active site" description="Proton donor/acceptor" evidence="5">
    <location>
        <position position="87"/>
    </location>
</feature>
<dbReference type="GO" id="GO:0006096">
    <property type="term" value="P:glycolytic process"/>
    <property type="evidence" value="ECO:0007669"/>
    <property type="project" value="UniProtKB-KW"/>
</dbReference>
<evidence type="ECO:0000313" key="8">
    <source>
        <dbReference type="Proteomes" id="UP000298347"/>
    </source>
</evidence>
<evidence type="ECO:0000256" key="2">
    <source>
        <dbReference type="ARBA" id="ARBA00012028"/>
    </source>
</evidence>
<dbReference type="EMBL" id="SRJD01000034">
    <property type="protein sequence ID" value="TGA95933.1"/>
    <property type="molecule type" value="Genomic_DNA"/>
</dbReference>
<feature type="active site" description="Tele-phosphohistidine intermediate" evidence="5">
    <location>
        <position position="9"/>
    </location>
</feature>
<dbReference type="CDD" id="cd07067">
    <property type="entry name" value="HP_PGM_like"/>
    <property type="match status" value="1"/>
</dbReference>
<comment type="similarity">
    <text evidence="1">Belongs to the phosphoglycerate mutase family. BPG-dependent PGAM subfamily.</text>
</comment>
<keyword evidence="4" id="KW-0413">Isomerase</keyword>
<dbReference type="GO" id="GO:0004619">
    <property type="term" value="F:phosphoglycerate mutase activity"/>
    <property type="evidence" value="ECO:0007669"/>
    <property type="project" value="UniProtKB-EC"/>
</dbReference>
<organism evidence="7 8">
    <name type="scientific">Sporolactobacillus shoreae</name>
    <dbReference type="NCBI Taxonomy" id="1465501"/>
    <lineage>
        <taxon>Bacteria</taxon>
        <taxon>Bacillati</taxon>
        <taxon>Bacillota</taxon>
        <taxon>Bacilli</taxon>
        <taxon>Bacillales</taxon>
        <taxon>Sporolactobacillaceae</taxon>
        <taxon>Sporolactobacillus</taxon>
    </lineage>
</organism>
<dbReference type="InterPro" id="IPR005952">
    <property type="entry name" value="Phosphogly_mut1"/>
</dbReference>
<comment type="caution">
    <text evidence="7">The sequence shown here is derived from an EMBL/GenBank/DDBJ whole genome shotgun (WGS) entry which is preliminary data.</text>
</comment>
<dbReference type="EC" id="5.4.2.11" evidence="2"/>
<protein>
    <recommendedName>
        <fullName evidence="2">phosphoglycerate mutase (2,3-diphosphoglycerate-dependent)</fullName>
        <ecNumber evidence="2">5.4.2.11</ecNumber>
    </recommendedName>
</protein>
<evidence type="ECO:0000256" key="4">
    <source>
        <dbReference type="ARBA" id="ARBA00023235"/>
    </source>
</evidence>
<dbReference type="Pfam" id="PF00300">
    <property type="entry name" value="His_Phos_1"/>
    <property type="match status" value="1"/>
</dbReference>
<evidence type="ECO:0000256" key="5">
    <source>
        <dbReference type="PIRSR" id="PIRSR613078-1"/>
    </source>
</evidence>
<gene>
    <name evidence="7" type="ORF">E4665_17145</name>
</gene>
<dbReference type="PROSITE" id="PS00175">
    <property type="entry name" value="PG_MUTASE"/>
    <property type="match status" value="1"/>
</dbReference>
<evidence type="ECO:0000256" key="1">
    <source>
        <dbReference type="ARBA" id="ARBA00006717"/>
    </source>
</evidence>
<dbReference type="OrthoDB" id="9782128at2"/>
<evidence type="ECO:0000256" key="6">
    <source>
        <dbReference type="PIRSR" id="PIRSR613078-2"/>
    </source>
</evidence>
<dbReference type="AlphaFoldDB" id="A0A4Z0GH00"/>
<dbReference type="PANTHER" id="PTHR11931">
    <property type="entry name" value="PHOSPHOGLYCERATE MUTASE"/>
    <property type="match status" value="1"/>
</dbReference>
<dbReference type="SUPFAM" id="SSF53254">
    <property type="entry name" value="Phosphoglycerate mutase-like"/>
    <property type="match status" value="1"/>
</dbReference>
<reference evidence="7 8" key="1">
    <citation type="journal article" date="2015" name="Int. J. Syst. Evol. Microbiol.">
        <title>Sporolactobacillus shoreae sp. nov. and Sporolactobacillus spathodeae sp. nov., two spore-forming lactic acid bacteria isolated from tree barks in Thailand.</title>
        <authorList>
            <person name="Thamacharoensuk T."/>
            <person name="Kitahara M."/>
            <person name="Ohkuma M."/>
            <person name="Thongchul N."/>
            <person name="Tanasupawat S."/>
        </authorList>
    </citation>
    <scope>NUCLEOTIDE SEQUENCE [LARGE SCALE GENOMIC DNA]</scope>
    <source>
        <strain evidence="7 8">BK92</strain>
    </source>
</reference>
<dbReference type="RefSeq" id="WP_135350023.1">
    <property type="nucleotide sequence ID" value="NZ_SRJD01000034.1"/>
</dbReference>
<name>A0A4Z0GH00_9BACL</name>